<keyword evidence="3" id="KW-1185">Reference proteome</keyword>
<feature type="domain" description="Carboxymuconolactone decarboxylase-like" evidence="1">
    <location>
        <begin position="17"/>
        <end position="102"/>
    </location>
</feature>
<dbReference type="InterPro" id="IPR003779">
    <property type="entry name" value="CMD-like"/>
</dbReference>
<evidence type="ECO:0000259" key="1">
    <source>
        <dbReference type="Pfam" id="PF02627"/>
    </source>
</evidence>
<organism evidence="2 3">
    <name type="scientific">Enterococcus saigonensis</name>
    <dbReference type="NCBI Taxonomy" id="1805431"/>
    <lineage>
        <taxon>Bacteria</taxon>
        <taxon>Bacillati</taxon>
        <taxon>Bacillota</taxon>
        <taxon>Bacilli</taxon>
        <taxon>Lactobacillales</taxon>
        <taxon>Enterococcaceae</taxon>
        <taxon>Enterococcus</taxon>
    </lineage>
</organism>
<dbReference type="AlphaFoldDB" id="A0A679IRH1"/>
<dbReference type="Pfam" id="PF02627">
    <property type="entry name" value="CMD"/>
    <property type="match status" value="1"/>
</dbReference>
<dbReference type="EMBL" id="AP022822">
    <property type="protein sequence ID" value="BCA85917.1"/>
    <property type="molecule type" value="Genomic_DNA"/>
</dbReference>
<dbReference type="SUPFAM" id="SSF69118">
    <property type="entry name" value="AhpD-like"/>
    <property type="match status" value="1"/>
</dbReference>
<dbReference type="Gene3D" id="1.20.1290.10">
    <property type="entry name" value="AhpD-like"/>
    <property type="match status" value="1"/>
</dbReference>
<dbReference type="Proteomes" id="UP000502998">
    <property type="component" value="Chromosome"/>
</dbReference>
<dbReference type="InterPro" id="IPR029032">
    <property type="entry name" value="AhpD-like"/>
</dbReference>
<protein>
    <submittedName>
        <fullName evidence="2">4-carboxymuconolactone decarboxylase</fullName>
    </submittedName>
</protein>
<proteinExistence type="predicted"/>
<dbReference type="KEGG" id="esg:EsVE80_14400"/>
<evidence type="ECO:0000313" key="3">
    <source>
        <dbReference type="Proteomes" id="UP000502998"/>
    </source>
</evidence>
<accession>A0A679IRH1</accession>
<name>A0A679IRH1_9ENTE</name>
<dbReference type="PANTHER" id="PTHR33570">
    <property type="entry name" value="4-CARBOXYMUCONOLACTONE DECARBOXYLASE FAMILY PROTEIN"/>
    <property type="match status" value="1"/>
</dbReference>
<reference evidence="2 3" key="1">
    <citation type="submission" date="2020-02" db="EMBL/GenBank/DDBJ databases">
        <title>Characterization of vanA genotype vancomycin-resistant Enterococcus saigonensis VE80.</title>
        <authorList>
            <person name="Harada T."/>
            <person name="Motooka D."/>
            <person name="Nakamura S."/>
            <person name="Yamamoto Y."/>
            <person name="Kawahara R."/>
            <person name="Kawatsu K."/>
        </authorList>
    </citation>
    <scope>NUCLEOTIDE SEQUENCE [LARGE SCALE GENOMIC DNA]</scope>
    <source>
        <strain evidence="2 3">VE80</strain>
    </source>
</reference>
<sequence length="106" mass="11872">MAKKQTAGRDNLGEFAPKFAEINDDVLFGEVWSREDELSPKLRSMITISALLSGGNFEQLSAHLRLGKEHGITKDEVSEIITHLAFYCGWPKAWSAFNLAKEIYAD</sequence>
<dbReference type="RefSeq" id="WP_173103133.1">
    <property type="nucleotide sequence ID" value="NZ_AP022822.1"/>
</dbReference>
<gene>
    <name evidence="2" type="primary">pcaC</name>
    <name evidence="2" type="ORF">EsVE80_14400</name>
</gene>
<dbReference type="GO" id="GO:0051920">
    <property type="term" value="F:peroxiredoxin activity"/>
    <property type="evidence" value="ECO:0007669"/>
    <property type="project" value="InterPro"/>
</dbReference>
<dbReference type="PANTHER" id="PTHR33570:SF9">
    <property type="entry name" value="BLL4600 PROTEIN"/>
    <property type="match status" value="1"/>
</dbReference>
<evidence type="ECO:0000313" key="2">
    <source>
        <dbReference type="EMBL" id="BCA85917.1"/>
    </source>
</evidence>
<dbReference type="InterPro" id="IPR052512">
    <property type="entry name" value="4CMD/NDH-1_regulator"/>
</dbReference>